<dbReference type="InterPro" id="IPR036514">
    <property type="entry name" value="SGNH_hydro_sf"/>
</dbReference>
<dbReference type="EMBL" id="CM000782">
    <property type="protein sequence ID" value="AQK87080.1"/>
    <property type="molecule type" value="Genomic_DNA"/>
</dbReference>
<evidence type="ECO:0007829" key="9">
    <source>
        <dbReference type="PeptideAtlas" id="A0A1D6M7Q9"/>
    </source>
</evidence>
<feature type="signal peptide" evidence="5">
    <location>
        <begin position="1"/>
        <end position="20"/>
    </location>
</feature>
<dbReference type="Gene3D" id="3.40.50.1110">
    <property type="entry name" value="SGNH hydrolase"/>
    <property type="match status" value="1"/>
</dbReference>
<dbReference type="PANTHER" id="PTHR22835:SF683">
    <property type="entry name" value="OS05G0506800 PROTEIN"/>
    <property type="match status" value="1"/>
</dbReference>
<sequence>MALTPVLLLLLAYCLSGVSSSAGPPPRSFTSLFALGDSYIDAGNFVTMATPVAPVWVDKPPYGMTFFERPTGRFSDGRVIVDFVGKISSMHGRAEALCAPRLFNSFNLSIYISCGVYAFRSAAALGVPFLPASLANSSDDDVARRGGVNFAVGGATAVDVAFFERRRLVPFKLLNNSLDVQLGWFEELEPSLCNATAETAGSYGGGRCFSRSLFLVGEFGVNDYTFLWTANKTESEVMAFVPRVVRTIASAVERLIVRDGAAHVVVTGNPPIGCSPTLLTLLRRTSRPTSAADDDDYDHIGCLRGVNDVARHHNALLGAAVVGLRARHPRATIVFADFYTPIRRILENPNQFGVVVSDVLKACCGTGGAYNWNGSAVCGMPGVPACANPSAYVSWDGVHFTEAVNRYVAEGWLYGPYAHPPILKAMRRP</sequence>
<keyword evidence="9" id="KW-1267">Proteomics identification</keyword>
<dbReference type="ExpressionAtlas" id="A0A1D6M7Q9">
    <property type="expression patterns" value="baseline and differential"/>
</dbReference>
<name>A0A1D6M7Q9_MAIZE</name>
<keyword evidence="8" id="KW-1185">Reference proteome</keyword>
<gene>
    <name evidence="7" type="primary">LOC103630572</name>
    <name evidence="6" type="ORF">ZEAMMB73_Zm00001d038645</name>
</gene>
<dbReference type="AlphaFoldDB" id="A0A1D6M7Q9"/>
<protein>
    <submittedName>
        <fullName evidence="6">GDSL esterase/lipase</fullName>
    </submittedName>
</protein>
<reference evidence="8" key="1">
    <citation type="journal article" date="2009" name="Science">
        <title>The B73 maize genome: complexity, diversity, and dynamics.</title>
        <authorList>
            <person name="Schnable P.S."/>
            <person name="Ware D."/>
            <person name="Fulton R.S."/>
            <person name="Stein J.C."/>
            <person name="Wei F."/>
            <person name="Pasternak S."/>
            <person name="Liang C."/>
            <person name="Zhang J."/>
            <person name="Fulton L."/>
            <person name="Graves T.A."/>
            <person name="Minx P."/>
            <person name="Reily A.D."/>
            <person name="Courtney L."/>
            <person name="Kruchowski S.S."/>
            <person name="Tomlinson C."/>
            <person name="Strong C."/>
            <person name="Delehaunty K."/>
            <person name="Fronick C."/>
            <person name="Courtney B."/>
            <person name="Rock S.M."/>
            <person name="Belter E."/>
            <person name="Du F."/>
            <person name="Kim K."/>
            <person name="Abbott R.M."/>
            <person name="Cotton M."/>
            <person name="Levy A."/>
            <person name="Marchetto P."/>
            <person name="Ochoa K."/>
            <person name="Jackson S.M."/>
            <person name="Gillam B."/>
            <person name="Chen W."/>
            <person name="Yan L."/>
            <person name="Higginbotham J."/>
            <person name="Cardenas M."/>
            <person name="Waligorski J."/>
            <person name="Applebaum E."/>
            <person name="Phelps L."/>
            <person name="Falcone J."/>
            <person name="Kanchi K."/>
            <person name="Thane T."/>
            <person name="Scimone A."/>
            <person name="Thane N."/>
            <person name="Henke J."/>
            <person name="Wang T."/>
            <person name="Ruppert J."/>
            <person name="Shah N."/>
            <person name="Rotter K."/>
            <person name="Hodges J."/>
            <person name="Ingenthron E."/>
            <person name="Cordes M."/>
            <person name="Kohlberg S."/>
            <person name="Sgro J."/>
            <person name="Delgado B."/>
            <person name="Mead K."/>
            <person name="Chinwalla A."/>
            <person name="Leonard S."/>
            <person name="Crouse K."/>
            <person name="Collura K."/>
            <person name="Kudrna D."/>
            <person name="Currie J."/>
            <person name="He R."/>
            <person name="Angelova A."/>
            <person name="Rajasekar S."/>
            <person name="Mueller T."/>
            <person name="Lomeli R."/>
            <person name="Scara G."/>
            <person name="Ko A."/>
            <person name="Delaney K."/>
            <person name="Wissotski M."/>
            <person name="Lopez G."/>
            <person name="Campos D."/>
            <person name="Braidotti M."/>
            <person name="Ashley E."/>
            <person name="Golser W."/>
            <person name="Kim H."/>
            <person name="Lee S."/>
            <person name="Lin J."/>
            <person name="Dujmic Z."/>
            <person name="Kim W."/>
            <person name="Talag J."/>
            <person name="Zuccolo A."/>
            <person name="Fan C."/>
            <person name="Sebastian A."/>
            <person name="Kramer M."/>
            <person name="Spiegel L."/>
            <person name="Nascimento L."/>
            <person name="Zutavern T."/>
            <person name="Miller B."/>
            <person name="Ambroise C."/>
            <person name="Muller S."/>
            <person name="Spooner W."/>
            <person name="Narechania A."/>
            <person name="Ren L."/>
            <person name="Wei S."/>
            <person name="Kumari S."/>
            <person name="Faga B."/>
            <person name="Levy M.J."/>
            <person name="McMahan L."/>
            <person name="Van Buren P."/>
            <person name="Vaughn M.W."/>
            <person name="Ying K."/>
            <person name="Yeh C.-T."/>
            <person name="Emrich S.J."/>
            <person name="Jia Y."/>
            <person name="Kalyanaraman A."/>
            <person name="Hsia A.-P."/>
            <person name="Barbazuk W.B."/>
            <person name="Baucom R.S."/>
            <person name="Brutnell T.P."/>
            <person name="Carpita N.C."/>
            <person name="Chaparro C."/>
            <person name="Chia J.-M."/>
            <person name="Deragon J.-M."/>
            <person name="Estill J.C."/>
            <person name="Fu Y."/>
            <person name="Jeddeloh J.A."/>
            <person name="Han Y."/>
            <person name="Lee H."/>
            <person name="Li P."/>
            <person name="Lisch D.R."/>
            <person name="Liu S."/>
            <person name="Liu Z."/>
            <person name="Nagel D.H."/>
            <person name="McCann M.C."/>
            <person name="SanMiguel P."/>
            <person name="Myers A.M."/>
            <person name="Nettleton D."/>
            <person name="Nguyen J."/>
            <person name="Penning B.W."/>
            <person name="Ponnala L."/>
            <person name="Schneider K.L."/>
            <person name="Schwartz D.C."/>
            <person name="Sharma A."/>
            <person name="Soderlund C."/>
            <person name="Springer N.M."/>
            <person name="Sun Q."/>
            <person name="Wang H."/>
            <person name="Waterman M."/>
            <person name="Westerman R."/>
            <person name="Wolfgruber T.K."/>
            <person name="Yang L."/>
            <person name="Yu Y."/>
            <person name="Zhang L."/>
            <person name="Zhou S."/>
            <person name="Zhu Q."/>
            <person name="Bennetzen J.L."/>
            <person name="Dawe R.K."/>
            <person name="Jiang J."/>
            <person name="Jiang N."/>
            <person name="Presting G.G."/>
            <person name="Wessler S.R."/>
            <person name="Aluru S."/>
            <person name="Martienssen R.A."/>
            <person name="Clifton S.W."/>
            <person name="McCombie W.R."/>
            <person name="Wing R.A."/>
            <person name="Wilson R.K."/>
        </authorList>
    </citation>
    <scope>NUCLEOTIDE SEQUENCE [LARGE SCALE GENOMIC DNA]</scope>
    <source>
        <strain evidence="8">cv. B73</strain>
    </source>
</reference>
<evidence type="ECO:0000256" key="5">
    <source>
        <dbReference type="SAM" id="SignalP"/>
    </source>
</evidence>
<keyword evidence="2 5" id="KW-0732">Signal</keyword>
<reference evidence="6" key="2">
    <citation type="submission" date="2015-12" db="EMBL/GenBank/DDBJ databases">
        <title>Update maize B73 reference genome by single molecule sequencing technologies.</title>
        <authorList>
            <consortium name="Maize Genome Sequencing Project"/>
            <person name="Ware D."/>
        </authorList>
    </citation>
    <scope>NUCLEOTIDE SEQUENCE</scope>
    <source>
        <tissue evidence="6">Seedling</tissue>
    </source>
</reference>
<evidence type="ECO:0000256" key="2">
    <source>
        <dbReference type="ARBA" id="ARBA00022729"/>
    </source>
</evidence>
<dbReference type="eggNOG" id="ENOG502QSMM">
    <property type="taxonomic scope" value="Eukaryota"/>
</dbReference>
<dbReference type="STRING" id="4577.A0A1D6M7Q9"/>
<proteinExistence type="evidence at protein level"/>
<dbReference type="PANTHER" id="PTHR22835">
    <property type="entry name" value="ZINC FINGER FYVE DOMAIN CONTAINING PROTEIN"/>
    <property type="match status" value="1"/>
</dbReference>
<dbReference type="SUPFAM" id="SSF52266">
    <property type="entry name" value="SGNH hydrolase"/>
    <property type="match status" value="1"/>
</dbReference>
<evidence type="ECO:0000256" key="1">
    <source>
        <dbReference type="ARBA" id="ARBA00008668"/>
    </source>
</evidence>
<keyword evidence="4" id="KW-0325">Glycoprotein</keyword>
<organism evidence="6">
    <name type="scientific">Zea mays</name>
    <name type="common">Maize</name>
    <dbReference type="NCBI Taxonomy" id="4577"/>
    <lineage>
        <taxon>Eukaryota</taxon>
        <taxon>Viridiplantae</taxon>
        <taxon>Streptophyta</taxon>
        <taxon>Embryophyta</taxon>
        <taxon>Tracheophyta</taxon>
        <taxon>Spermatophyta</taxon>
        <taxon>Magnoliopsida</taxon>
        <taxon>Liliopsida</taxon>
        <taxon>Poales</taxon>
        <taxon>Poaceae</taxon>
        <taxon>PACMAD clade</taxon>
        <taxon>Panicoideae</taxon>
        <taxon>Andropogonodae</taxon>
        <taxon>Andropogoneae</taxon>
        <taxon>Tripsacinae</taxon>
        <taxon>Zea</taxon>
    </lineage>
</organism>
<dbReference type="CDD" id="cd01837">
    <property type="entry name" value="SGNH_plant_lipase_like"/>
    <property type="match status" value="1"/>
</dbReference>
<comment type="similarity">
    <text evidence="1">Belongs to the 'GDSL' lipolytic enzyme family.</text>
</comment>
<dbReference type="OMA" id="FYTPIRR"/>
<feature type="chain" id="PRO_5010806921" evidence="5">
    <location>
        <begin position="21"/>
        <end position="429"/>
    </location>
</feature>
<dbReference type="EnsemblPlants" id="Zm00001eb292260_T006">
    <property type="protein sequence ID" value="Zm00001eb292260_P006"/>
    <property type="gene ID" value="Zm00001eb292260"/>
</dbReference>
<evidence type="ECO:0000313" key="8">
    <source>
        <dbReference type="Proteomes" id="UP000007305"/>
    </source>
</evidence>
<reference evidence="7" key="3">
    <citation type="submission" date="2019-07" db="EMBL/GenBank/DDBJ databases">
        <authorList>
            <person name="Seetharam A."/>
            <person name="Woodhouse M."/>
            <person name="Cannon E."/>
        </authorList>
    </citation>
    <scope>NUCLEOTIDE SEQUENCE [LARGE SCALE GENOMIC DNA]</scope>
    <source>
        <strain evidence="7">cv. B73</strain>
    </source>
</reference>
<evidence type="ECO:0000313" key="7">
    <source>
        <dbReference type="EnsemblPlants" id="Zm00001eb292260_P006"/>
    </source>
</evidence>
<dbReference type="GO" id="GO:0016788">
    <property type="term" value="F:hydrolase activity, acting on ester bonds"/>
    <property type="evidence" value="ECO:0007669"/>
    <property type="project" value="InterPro"/>
</dbReference>
<dbReference type="Pfam" id="PF00657">
    <property type="entry name" value="Lipase_GDSL"/>
    <property type="match status" value="1"/>
</dbReference>
<dbReference type="InterPro" id="IPR001087">
    <property type="entry name" value="GDSL"/>
</dbReference>
<dbReference type="PaxDb" id="4577-GRMZM2G069503_P01"/>
<accession>A0A1D6M7Q9</accession>
<dbReference type="Proteomes" id="UP000007305">
    <property type="component" value="Chromosome 6"/>
</dbReference>
<evidence type="ECO:0000313" key="6">
    <source>
        <dbReference type="EMBL" id="AQK87080.1"/>
    </source>
</evidence>
<dbReference type="InterPro" id="IPR035669">
    <property type="entry name" value="SGNH_plant_lipase-like"/>
</dbReference>
<keyword evidence="3" id="KW-0378">Hydrolase</keyword>
<evidence type="ECO:0000256" key="3">
    <source>
        <dbReference type="ARBA" id="ARBA00022801"/>
    </source>
</evidence>
<dbReference type="Gramene" id="Zm00001eb292260_T006">
    <property type="protein sequence ID" value="Zm00001eb292260_P006"/>
    <property type="gene ID" value="Zm00001eb292260"/>
</dbReference>
<evidence type="ECO:0000256" key="4">
    <source>
        <dbReference type="ARBA" id="ARBA00023180"/>
    </source>
</evidence>
<reference evidence="7" key="4">
    <citation type="submission" date="2021-05" db="UniProtKB">
        <authorList>
            <consortium name="EnsemblPlants"/>
        </authorList>
    </citation>
    <scope>IDENTIFICATION</scope>
    <source>
        <strain evidence="7">cv. B73</strain>
    </source>
</reference>